<feature type="compositionally biased region" description="Basic and acidic residues" evidence="1">
    <location>
        <begin position="441"/>
        <end position="452"/>
    </location>
</feature>
<dbReference type="STRING" id="63057.A0A2P5F2R4"/>
<feature type="compositionally biased region" description="Low complexity" evidence="1">
    <location>
        <begin position="686"/>
        <end position="695"/>
    </location>
</feature>
<evidence type="ECO:0000313" key="5">
    <source>
        <dbReference type="Proteomes" id="UP000237000"/>
    </source>
</evidence>
<proteinExistence type="predicted"/>
<feature type="compositionally biased region" description="Polar residues" evidence="1">
    <location>
        <begin position="407"/>
        <end position="416"/>
    </location>
</feature>
<gene>
    <name evidence="4" type="ORF">TorRG33x02_121580</name>
</gene>
<dbReference type="InParanoid" id="A0A2P5F2R4"/>
<dbReference type="FunCoup" id="A0A2P5F2R4">
    <property type="interactions" value="1439"/>
</dbReference>
<feature type="region of interest" description="Disordered" evidence="1">
    <location>
        <begin position="560"/>
        <end position="719"/>
    </location>
</feature>
<feature type="compositionally biased region" description="Polar residues" evidence="1">
    <location>
        <begin position="598"/>
        <end position="607"/>
    </location>
</feature>
<comment type="caution">
    <text evidence="4">The sequence shown here is derived from an EMBL/GenBank/DDBJ whole genome shotgun (WGS) entry which is preliminary data.</text>
</comment>
<dbReference type="InterPro" id="IPR022212">
    <property type="entry name" value="DUF3741"/>
</dbReference>
<feature type="compositionally biased region" description="Polar residues" evidence="1">
    <location>
        <begin position="567"/>
        <end position="590"/>
    </location>
</feature>
<feature type="compositionally biased region" description="Basic and acidic residues" evidence="1">
    <location>
        <begin position="284"/>
        <end position="294"/>
    </location>
</feature>
<feature type="region of interest" description="Disordered" evidence="1">
    <location>
        <begin position="284"/>
        <end position="310"/>
    </location>
</feature>
<dbReference type="EMBL" id="JXTC01000069">
    <property type="protein sequence ID" value="PON92086.1"/>
    <property type="molecule type" value="Genomic_DNA"/>
</dbReference>
<dbReference type="PANTHER" id="PTHR47212">
    <property type="entry name" value="ADHESIN-LIKE PROTEIN, PUTATIVE (DUF3741)-RELATED"/>
    <property type="match status" value="1"/>
</dbReference>
<sequence length="964" mass="108275">MAKRSQRRTVRYEKDQSGCMWGLISIFDFRHGRSTRKLIADRRHGSKVAIGAGIAKNKFEILSNLEENCQGTNIDGEESTALTADTGKPSVKKLIEQEMVNEQGMKKETRDAAVEPKQSESAEGDINTDHKRTRKTRKKSRDMDTHNLNVAQNTQSDCSCKQNADQQSVKESAIDEIMEQFSRQLHQKSISCTKDGLNGEAPELTTDRHSDFEEKLNGVIKEFIIQKFTDGKHLKEDTKIHLQFRELMDELQLISSDEELFLKLLQDPQSLLVKYAQSLQDSQVEKDAESKSDGGSEFSEEQLVNSRKSEDLVNNNKHRNFFRRKVKSQERNQLKANERPDTLSKIVILKPGPTGLRDSKIESSLCPSQESHNLVINKEPSDRVGSHFFLAEIKRKFKHAMGKQQHEISGTEISNRSSKERQSKVDSEKGVGKGNVGRNSPTKDHFYIERIAKPSGGSKRADKVNKMKDSEICKHESDAFPSERISNIYDEAKKHLSELLSNGDGVDLSNRKNPKTLGRILSLPEYSLSPIGSPGQDWENSFVTAQMRFSAQDKCQKINENRCSPKPENNVSPLSREAQNLESRSPITDSSPDHKVQAPNSNPSTSDDVVHEIEVEDTDHSIKEDISHAGDSEVVKESIISDSPCEPCSTSTVRDNQNGDVPVVCDDKSSFPCLKQDSHEENQLQSSPPGSPSSSFTSRKVADLESSIDIPEKPSPVSVLEPLFGEDDISPANSISQPDKLTIQPLRIEFEEPDSPPTDESHSGKRFMEDKESIFGYVKALMQASGLDWDEICIKLLSSDQLLEPSLVDVVEFFSNQLCRDQKLLFDCIDEVLVEVCQYYFGCSPWVSFAKPSIRPIPDMKNAIHVVSKGVYWHLLQPPLPRTLDQIIRKDMSRTGTWLDVRFDAETIGFDMGEAILEDLIEDTILSLVNESSESEHDSFVNECSESDRVLLPELKENGTTVDS</sequence>
<feature type="region of interest" description="Disordered" evidence="1">
    <location>
        <begin position="101"/>
        <end position="146"/>
    </location>
</feature>
<feature type="compositionally biased region" description="Basic and acidic residues" evidence="1">
    <location>
        <begin position="104"/>
        <end position="120"/>
    </location>
</feature>
<dbReference type="Pfam" id="PF14309">
    <property type="entry name" value="DUF4378"/>
    <property type="match status" value="1"/>
</dbReference>
<dbReference type="OrthoDB" id="770239at2759"/>
<feature type="domain" description="DUF4378" evidence="3">
    <location>
        <begin position="775"/>
        <end position="923"/>
    </location>
</feature>
<evidence type="ECO:0000259" key="2">
    <source>
        <dbReference type="Pfam" id="PF12552"/>
    </source>
</evidence>
<feature type="domain" description="DUF3741" evidence="2">
    <location>
        <begin position="226"/>
        <end position="270"/>
    </location>
</feature>
<keyword evidence="5" id="KW-1185">Reference proteome</keyword>
<dbReference type="Proteomes" id="UP000237000">
    <property type="component" value="Unassembled WGS sequence"/>
</dbReference>
<reference evidence="5" key="1">
    <citation type="submission" date="2016-06" db="EMBL/GenBank/DDBJ databases">
        <title>Parallel loss of symbiosis genes in relatives of nitrogen-fixing non-legume Parasponia.</title>
        <authorList>
            <person name="Van Velzen R."/>
            <person name="Holmer R."/>
            <person name="Bu F."/>
            <person name="Rutten L."/>
            <person name="Van Zeijl A."/>
            <person name="Liu W."/>
            <person name="Santuari L."/>
            <person name="Cao Q."/>
            <person name="Sharma T."/>
            <person name="Shen D."/>
            <person name="Roswanjaya Y."/>
            <person name="Wardhani T."/>
            <person name="Kalhor M.S."/>
            <person name="Jansen J."/>
            <person name="Van den Hoogen J."/>
            <person name="Gungor B."/>
            <person name="Hartog M."/>
            <person name="Hontelez J."/>
            <person name="Verver J."/>
            <person name="Yang W.-C."/>
            <person name="Schijlen E."/>
            <person name="Repin R."/>
            <person name="Schilthuizen M."/>
            <person name="Schranz E."/>
            <person name="Heidstra R."/>
            <person name="Miyata K."/>
            <person name="Fedorova E."/>
            <person name="Kohlen W."/>
            <person name="Bisseling T."/>
            <person name="Smit S."/>
            <person name="Geurts R."/>
        </authorList>
    </citation>
    <scope>NUCLEOTIDE SEQUENCE [LARGE SCALE GENOMIC DNA]</scope>
    <source>
        <strain evidence="5">cv. RG33-2</strain>
    </source>
</reference>
<feature type="compositionally biased region" description="Basic and acidic residues" evidence="1">
    <location>
        <begin position="608"/>
        <end position="636"/>
    </location>
</feature>
<feature type="compositionally biased region" description="Basic and acidic residues" evidence="1">
    <location>
        <begin position="417"/>
        <end position="431"/>
    </location>
</feature>
<evidence type="ECO:0000259" key="3">
    <source>
        <dbReference type="Pfam" id="PF14309"/>
    </source>
</evidence>
<dbReference type="Pfam" id="PF12552">
    <property type="entry name" value="DUF3741"/>
    <property type="match status" value="1"/>
</dbReference>
<protein>
    <submittedName>
        <fullName evidence="4">Uncharacterized protein</fullName>
    </submittedName>
</protein>
<feature type="region of interest" description="Disordered" evidence="1">
    <location>
        <begin position="400"/>
        <end position="464"/>
    </location>
</feature>
<accession>A0A2P5F2R4</accession>
<dbReference type="AlphaFoldDB" id="A0A2P5F2R4"/>
<name>A0A2P5F2R4_TREOI</name>
<feature type="compositionally biased region" description="Basic residues" evidence="1">
    <location>
        <begin position="131"/>
        <end position="140"/>
    </location>
</feature>
<organism evidence="4 5">
    <name type="scientific">Trema orientale</name>
    <name type="common">Charcoal tree</name>
    <name type="synonym">Celtis orientalis</name>
    <dbReference type="NCBI Taxonomy" id="63057"/>
    <lineage>
        <taxon>Eukaryota</taxon>
        <taxon>Viridiplantae</taxon>
        <taxon>Streptophyta</taxon>
        <taxon>Embryophyta</taxon>
        <taxon>Tracheophyta</taxon>
        <taxon>Spermatophyta</taxon>
        <taxon>Magnoliopsida</taxon>
        <taxon>eudicotyledons</taxon>
        <taxon>Gunneridae</taxon>
        <taxon>Pentapetalae</taxon>
        <taxon>rosids</taxon>
        <taxon>fabids</taxon>
        <taxon>Rosales</taxon>
        <taxon>Cannabaceae</taxon>
        <taxon>Trema</taxon>
    </lineage>
</organism>
<feature type="compositionally biased region" description="Polar residues" evidence="1">
    <location>
        <begin position="648"/>
        <end position="659"/>
    </location>
</feature>
<dbReference type="InterPro" id="IPR025486">
    <property type="entry name" value="DUF4378"/>
</dbReference>
<evidence type="ECO:0000256" key="1">
    <source>
        <dbReference type="SAM" id="MobiDB-lite"/>
    </source>
</evidence>
<evidence type="ECO:0000313" key="4">
    <source>
        <dbReference type="EMBL" id="PON92086.1"/>
    </source>
</evidence>
<dbReference type="PANTHER" id="PTHR47212:SF4">
    <property type="entry name" value="ADHESIN-LIKE PROTEIN, PUTATIVE (DUF3741)-RELATED"/>
    <property type="match status" value="1"/>
</dbReference>